<evidence type="ECO:0008006" key="5">
    <source>
        <dbReference type="Google" id="ProtNLM"/>
    </source>
</evidence>
<keyword evidence="2" id="KW-0812">Transmembrane</keyword>
<evidence type="ECO:0000313" key="4">
    <source>
        <dbReference type="Proteomes" id="UP001187531"/>
    </source>
</evidence>
<evidence type="ECO:0000313" key="3">
    <source>
        <dbReference type="EMBL" id="KAK2709679.1"/>
    </source>
</evidence>
<sequence length="383" mass="44918">MTKSQTLENIVQGKDKPVEEGDVPDEIPEWFDIERFEDGKKFVQKYLFCIALSQFLSLFAGLSFNRLLKPLIYSKNSETPKKALKRYALTSIHVNSWCIGNVFENNNPARKSIQYVRSMHSKYAKLFNKDSEKVDNATVYSIYGVKPSSKYLDTMKEDIVDKSTGIRSPQYCKVCSSMCGLSVPFDSPDENNCYLSQTDMSFTQFGFMGLLVMYPEKFGIHYPVKRELDGFIHMWKVFGYMLGIKDEYNFCLDDNYEDVRQLSFETFEHCLKYTILGSTEDYEFMASALVEGMARSRPGLTFQSCSLYLFDIVNWDMPRFSNIIDNRGLTYFKRMKFVFQTLLQYRACQWVLIGFHKLYVWWMRRFMFRSKGDYKAAIKAFRD</sequence>
<keyword evidence="4" id="KW-1185">Reference proteome</keyword>
<dbReference type="PANTHER" id="PTHR37159">
    <property type="entry name" value="GH11867P"/>
    <property type="match status" value="1"/>
</dbReference>
<name>A0AA88L199_ARTSF</name>
<dbReference type="EMBL" id="JAVRJZ010000017">
    <property type="protein sequence ID" value="KAK2709679.1"/>
    <property type="molecule type" value="Genomic_DNA"/>
</dbReference>
<keyword evidence="2" id="KW-1133">Transmembrane helix</keyword>
<evidence type="ECO:0000256" key="1">
    <source>
        <dbReference type="SAM" id="MobiDB-lite"/>
    </source>
</evidence>
<protein>
    <recommendedName>
        <fullName evidence="5">ER-bound oxygenase mpaB/mpaB'/Rubber oxygenase catalytic domain-containing protein</fullName>
    </recommendedName>
</protein>
<gene>
    <name evidence="3" type="ORF">QYM36_013378</name>
</gene>
<comment type="caution">
    <text evidence="3">The sequence shown here is derived from an EMBL/GenBank/DDBJ whole genome shotgun (WGS) entry which is preliminary data.</text>
</comment>
<organism evidence="3 4">
    <name type="scientific">Artemia franciscana</name>
    <name type="common">Brine shrimp</name>
    <name type="synonym">Artemia sanfranciscana</name>
    <dbReference type="NCBI Taxonomy" id="6661"/>
    <lineage>
        <taxon>Eukaryota</taxon>
        <taxon>Metazoa</taxon>
        <taxon>Ecdysozoa</taxon>
        <taxon>Arthropoda</taxon>
        <taxon>Crustacea</taxon>
        <taxon>Branchiopoda</taxon>
        <taxon>Anostraca</taxon>
        <taxon>Artemiidae</taxon>
        <taxon>Artemia</taxon>
    </lineage>
</organism>
<proteinExistence type="predicted"/>
<dbReference type="Proteomes" id="UP001187531">
    <property type="component" value="Unassembled WGS sequence"/>
</dbReference>
<keyword evidence="2" id="KW-0472">Membrane</keyword>
<evidence type="ECO:0000256" key="2">
    <source>
        <dbReference type="SAM" id="Phobius"/>
    </source>
</evidence>
<accession>A0AA88L199</accession>
<dbReference type="PANTHER" id="PTHR37159:SF1">
    <property type="entry name" value="GH11867P"/>
    <property type="match status" value="1"/>
</dbReference>
<dbReference type="AlphaFoldDB" id="A0AA88L199"/>
<feature type="transmembrane region" description="Helical" evidence="2">
    <location>
        <begin position="46"/>
        <end position="64"/>
    </location>
</feature>
<feature type="region of interest" description="Disordered" evidence="1">
    <location>
        <begin position="1"/>
        <end position="21"/>
    </location>
</feature>
<reference evidence="3" key="1">
    <citation type="submission" date="2023-07" db="EMBL/GenBank/DDBJ databases">
        <title>Chromosome-level genome assembly of Artemia franciscana.</title>
        <authorList>
            <person name="Jo E."/>
        </authorList>
    </citation>
    <scope>NUCLEOTIDE SEQUENCE</scope>
    <source>
        <tissue evidence="3">Whole body</tissue>
    </source>
</reference>